<evidence type="ECO:0000313" key="10">
    <source>
        <dbReference type="Proteomes" id="UP000051269"/>
    </source>
</evidence>
<accession>A0A0R2RHP9</accession>
<evidence type="ECO:0000256" key="1">
    <source>
        <dbReference type="ARBA" id="ARBA00004990"/>
    </source>
</evidence>
<name>A0A0R2RHP9_9BACT</name>
<comment type="subunit">
    <text evidence="8">Homodimer.</text>
</comment>
<evidence type="ECO:0000256" key="5">
    <source>
        <dbReference type="ARBA" id="ARBA00022741"/>
    </source>
</evidence>
<evidence type="ECO:0000256" key="8">
    <source>
        <dbReference type="HAMAP-Rule" id="MF_00158"/>
    </source>
</evidence>
<evidence type="ECO:0000256" key="2">
    <source>
        <dbReference type="ARBA" id="ARBA00009256"/>
    </source>
</evidence>
<feature type="binding site" evidence="8">
    <location>
        <begin position="145"/>
        <end position="148"/>
    </location>
    <ligand>
        <name>ATP</name>
        <dbReference type="ChEBI" id="CHEBI:30616"/>
    </ligand>
</feature>
<gene>
    <name evidence="8" type="primary">panC</name>
    <name evidence="9" type="ORF">ABR82_01660</name>
</gene>
<organism evidence="9 10">
    <name type="scientific">Verrucomicrobia subdivision 6 bacterium BACL9 MAG-120507-bin52</name>
    <dbReference type="NCBI Taxonomy" id="1655590"/>
    <lineage>
        <taxon>Bacteria</taxon>
        <taxon>Pseudomonadati</taxon>
        <taxon>Verrucomicrobiota</taxon>
        <taxon>Verrucomicrobiia</taxon>
        <taxon>Verrucomicrobiales</taxon>
        <taxon>Verrucomicrobia subdivision 6</taxon>
    </lineage>
</organism>
<comment type="subcellular location">
    <subcellularLocation>
        <location evidence="8">Cytoplasm</location>
    </subcellularLocation>
</comment>
<evidence type="ECO:0000256" key="4">
    <source>
        <dbReference type="ARBA" id="ARBA00022655"/>
    </source>
</evidence>
<dbReference type="InterPro" id="IPR004821">
    <property type="entry name" value="Cyt_trans-like"/>
</dbReference>
<keyword evidence="4 8" id="KW-0566">Pantothenate biosynthesis</keyword>
<dbReference type="InterPro" id="IPR014729">
    <property type="entry name" value="Rossmann-like_a/b/a_fold"/>
</dbReference>
<dbReference type="InterPro" id="IPR003721">
    <property type="entry name" value="Pantoate_ligase"/>
</dbReference>
<dbReference type="Proteomes" id="UP000051269">
    <property type="component" value="Unassembled WGS sequence"/>
</dbReference>
<comment type="pathway">
    <text evidence="1 8">Cofactor biosynthesis; (R)-pantothenate biosynthesis; (R)-pantothenate from (R)-pantoate and beta-alanine: step 1/1.</text>
</comment>
<dbReference type="AlphaFoldDB" id="A0A0R2RHP9"/>
<sequence>MKLMTKPAQMQKAVSRWKKSGDTVALVPTMGALHAGHVALIRHAAKLADRVVVSVYVNPTQFNSRSDFLAYPKRLRDDRKASAQSGADVLFRPPTLYARDASTWVEEQEQSRGRCGARRPGHFRGVATVVVKLLSIVQPDWMLLGEKDGQQCAVLERVVRDLFYPVRIVRHPTVRENDGLPLSSRNQRLNSAERVAAGRMARAVQIAAGKRARVAVPHLHQLLRGIKGVRLEYAEIVDGVLWVAAWVGKVRLIDHRRCRGR</sequence>
<dbReference type="SUPFAM" id="SSF52374">
    <property type="entry name" value="Nucleotidylyl transferase"/>
    <property type="match status" value="1"/>
</dbReference>
<comment type="catalytic activity">
    <reaction evidence="7 8">
        <text>(R)-pantoate + beta-alanine + ATP = (R)-pantothenate + AMP + diphosphate + H(+)</text>
        <dbReference type="Rhea" id="RHEA:10912"/>
        <dbReference type="ChEBI" id="CHEBI:15378"/>
        <dbReference type="ChEBI" id="CHEBI:15980"/>
        <dbReference type="ChEBI" id="CHEBI:29032"/>
        <dbReference type="ChEBI" id="CHEBI:30616"/>
        <dbReference type="ChEBI" id="CHEBI:33019"/>
        <dbReference type="ChEBI" id="CHEBI:57966"/>
        <dbReference type="ChEBI" id="CHEBI:456215"/>
        <dbReference type="EC" id="6.3.2.1"/>
    </reaction>
</comment>
<keyword evidence="3 8" id="KW-0436">Ligase</keyword>
<comment type="miscellaneous">
    <text evidence="8">The reaction proceeds by a bi uni uni bi ping pong mechanism.</text>
</comment>
<dbReference type="Gene3D" id="3.40.50.620">
    <property type="entry name" value="HUPs"/>
    <property type="match status" value="1"/>
</dbReference>
<keyword evidence="8" id="KW-0963">Cytoplasm</keyword>
<dbReference type="GO" id="GO:0005829">
    <property type="term" value="C:cytosol"/>
    <property type="evidence" value="ECO:0007669"/>
    <property type="project" value="TreeGrafter"/>
</dbReference>
<protein>
    <recommendedName>
        <fullName evidence="8">Pantothenate synthetase</fullName>
        <shortName evidence="8">PS</shortName>
        <ecNumber evidence="8">6.3.2.1</ecNumber>
    </recommendedName>
    <alternativeName>
        <fullName evidence="8">Pantoate--beta-alanine ligase</fullName>
    </alternativeName>
    <alternativeName>
        <fullName evidence="8">Pantoate-activating enzyme</fullName>
    </alternativeName>
</protein>
<evidence type="ECO:0000256" key="3">
    <source>
        <dbReference type="ARBA" id="ARBA00022598"/>
    </source>
</evidence>
<dbReference type="PANTHER" id="PTHR21299">
    <property type="entry name" value="CYTIDYLATE KINASE/PANTOATE-BETA-ALANINE LIGASE"/>
    <property type="match status" value="1"/>
</dbReference>
<keyword evidence="6 8" id="KW-0067">ATP-binding</keyword>
<dbReference type="Gene3D" id="3.30.1300.10">
    <property type="entry name" value="Pantoate-beta-alanine ligase, C-terminal domain"/>
    <property type="match status" value="1"/>
</dbReference>
<evidence type="ECO:0000256" key="7">
    <source>
        <dbReference type="ARBA" id="ARBA00048258"/>
    </source>
</evidence>
<comment type="function">
    <text evidence="8">Catalyzes the condensation of pantoate with beta-alanine in an ATP-dependent reaction via a pantoyl-adenylate intermediate.</text>
</comment>
<feature type="binding site" evidence="8">
    <location>
        <position position="151"/>
    </location>
    <ligand>
        <name>(R)-pantoate</name>
        <dbReference type="ChEBI" id="CHEBI:15980"/>
    </ligand>
</feature>
<dbReference type="NCBIfam" id="TIGR00125">
    <property type="entry name" value="cyt_tran_rel"/>
    <property type="match status" value="1"/>
</dbReference>
<feature type="binding site" evidence="8">
    <location>
        <position position="61"/>
    </location>
    <ligand>
        <name>beta-alanine</name>
        <dbReference type="ChEBI" id="CHEBI:57966"/>
    </ligand>
</feature>
<reference evidence="9 10" key="1">
    <citation type="submission" date="2015-10" db="EMBL/GenBank/DDBJ databases">
        <title>Metagenome-Assembled Genomes uncover a global brackish microbiome.</title>
        <authorList>
            <person name="Hugerth L.W."/>
            <person name="Larsson J."/>
            <person name="Alneberg J."/>
            <person name="Lindh M.V."/>
            <person name="Legrand C."/>
            <person name="Pinhassi J."/>
            <person name="Andersson A.F."/>
        </authorList>
    </citation>
    <scope>NUCLEOTIDE SEQUENCE [LARGE SCALE GENOMIC DNA]</scope>
    <source>
        <strain evidence="9">BACL18 MAG-120507-bin52</strain>
    </source>
</reference>
<feature type="binding site" evidence="8">
    <location>
        <position position="174"/>
    </location>
    <ligand>
        <name>ATP</name>
        <dbReference type="ChEBI" id="CHEBI:30616"/>
    </ligand>
</feature>
<dbReference type="PANTHER" id="PTHR21299:SF1">
    <property type="entry name" value="PANTOATE--BETA-ALANINE LIGASE"/>
    <property type="match status" value="1"/>
</dbReference>
<feature type="binding site" evidence="8">
    <location>
        <begin position="30"/>
        <end position="37"/>
    </location>
    <ligand>
        <name>ATP</name>
        <dbReference type="ChEBI" id="CHEBI:30616"/>
    </ligand>
</feature>
<dbReference type="GO" id="GO:0004592">
    <property type="term" value="F:pantoate-beta-alanine ligase activity"/>
    <property type="evidence" value="ECO:0007669"/>
    <property type="project" value="UniProtKB-UniRule"/>
</dbReference>
<evidence type="ECO:0000313" key="9">
    <source>
        <dbReference type="EMBL" id="KRO62152.1"/>
    </source>
</evidence>
<dbReference type="EMBL" id="LIBO01000123">
    <property type="protein sequence ID" value="KRO62152.1"/>
    <property type="molecule type" value="Genomic_DNA"/>
</dbReference>
<keyword evidence="5 8" id="KW-0547">Nucleotide-binding</keyword>
<dbReference type="UniPathway" id="UPA00028">
    <property type="reaction ID" value="UER00005"/>
</dbReference>
<comment type="similarity">
    <text evidence="2 8">Belongs to the pantothenate synthetase family.</text>
</comment>
<dbReference type="GO" id="GO:0015940">
    <property type="term" value="P:pantothenate biosynthetic process"/>
    <property type="evidence" value="ECO:0007669"/>
    <property type="project" value="UniProtKB-UniRule"/>
</dbReference>
<feature type="active site" description="Proton donor" evidence="8">
    <location>
        <position position="37"/>
    </location>
</feature>
<dbReference type="EC" id="6.3.2.1" evidence="8"/>
<proteinExistence type="inferred from homology"/>
<dbReference type="Pfam" id="PF02569">
    <property type="entry name" value="Pantoate_ligase"/>
    <property type="match status" value="1"/>
</dbReference>
<feature type="binding site" evidence="8">
    <location>
        <position position="61"/>
    </location>
    <ligand>
        <name>(R)-pantoate</name>
        <dbReference type="ChEBI" id="CHEBI:15980"/>
    </ligand>
</feature>
<evidence type="ECO:0000256" key="6">
    <source>
        <dbReference type="ARBA" id="ARBA00022840"/>
    </source>
</evidence>
<feature type="binding site" evidence="8">
    <location>
        <begin position="182"/>
        <end position="185"/>
    </location>
    <ligand>
        <name>ATP</name>
        <dbReference type="ChEBI" id="CHEBI:30616"/>
    </ligand>
</feature>
<comment type="caution">
    <text evidence="9">The sequence shown here is derived from an EMBL/GenBank/DDBJ whole genome shotgun (WGS) entry which is preliminary data.</text>
</comment>
<dbReference type="HAMAP" id="MF_00158">
    <property type="entry name" value="PanC"/>
    <property type="match status" value="1"/>
</dbReference>
<dbReference type="GO" id="GO:0005524">
    <property type="term" value="F:ATP binding"/>
    <property type="evidence" value="ECO:0007669"/>
    <property type="project" value="UniProtKB-KW"/>
</dbReference>
<dbReference type="InterPro" id="IPR042176">
    <property type="entry name" value="Pantoate_ligase_C"/>
</dbReference>